<keyword evidence="3" id="KW-1185">Reference proteome</keyword>
<protein>
    <submittedName>
        <fullName evidence="2">Uncharacterized protein</fullName>
    </submittedName>
</protein>
<dbReference type="AlphaFoldDB" id="S9V2W2"/>
<accession>S9V2W2</accession>
<dbReference type="Proteomes" id="UP000015354">
    <property type="component" value="Unassembled WGS sequence"/>
</dbReference>
<feature type="region of interest" description="Disordered" evidence="1">
    <location>
        <begin position="363"/>
        <end position="385"/>
    </location>
</feature>
<gene>
    <name evidence="2" type="ORF">STCU_10803</name>
</gene>
<sequence length="850" mass="94462">MSDVLTYLFYIVQKVNNTLVPTELSAIVRFLKGQSTVATAGPPTDSHQHPGELDTPPPQQQLRVGLSLWNTYIPLAVVPESFTGLLGSSSSVDGAEEVAASGRDPRRAKVDAAAPPTPLQGAAKVHQYFEGKGFQRVFQLALADSTSRREARLSFIERITDHCDDVLRAAAPLGAATARDAQADFLHALAAPPPPAPTAAAEAKRGSKRRRTEATAAAGSSAADVAQLVDRFVRGGQVPRKAATAATRETHALLFVLLYNPSEGSAGGADLYAQGKGGGRAGPPGGGSRAEECLLFAVLHEIHALYQLYQIKSKYKAVDFHFSVLLLPENMFSHNHYTHLMLHQRLETHLSSFYHIHLFEKKKQQQQQQPLPQGERRDAAATEAMGPWSEEVHRVVAVLRVWDAALLESFCEVRKSTTASDTAALSERSLWKAMLQDPLLFFLRPANVHLGVFLSEALRRFPWLLSVLLRPDGAALAQLKAAYCFRHQLEDVALLLHQLLAPFAFWRALLQPAEGGPRRRQRHHFTALTEDSTLLLNALYEVAHVVQRTIVATPTDGGDGDEVRARAAVAHSGTADDALTRDVDLLESTVLLLLLEDLVHGRTQRLFHFDVFQNCLLSIYEKERALQNHPSHHHDHSNTDEEDKDNASTERWAYGKERTREEKMRWTMEHLLPSARAPPRAPLQHDGYEDRDHHNALDELMRRPTNVKLSVARPIAQFLLQYVDAPQHSLRELSLVLDTHANSEPHLSLQRNFFNTQAIPNNVRLLYLLVMNYYFNARGGGDWAQQRSRGTRSAPNASGSNGNVSFYYLKHILQINDEELVLLLKELDVAGCIQLNLKTESVKLLLTAYA</sequence>
<evidence type="ECO:0000256" key="1">
    <source>
        <dbReference type="SAM" id="MobiDB-lite"/>
    </source>
</evidence>
<feature type="region of interest" description="Disordered" evidence="1">
    <location>
        <begin position="37"/>
        <end position="56"/>
    </location>
</feature>
<dbReference type="EMBL" id="ATMH01010661">
    <property type="protein sequence ID" value="EPY17120.1"/>
    <property type="molecule type" value="Genomic_DNA"/>
</dbReference>
<organism evidence="2 3">
    <name type="scientific">Strigomonas culicis</name>
    <dbReference type="NCBI Taxonomy" id="28005"/>
    <lineage>
        <taxon>Eukaryota</taxon>
        <taxon>Discoba</taxon>
        <taxon>Euglenozoa</taxon>
        <taxon>Kinetoplastea</taxon>
        <taxon>Metakinetoplastina</taxon>
        <taxon>Trypanosomatida</taxon>
        <taxon>Trypanosomatidae</taxon>
        <taxon>Strigomonadinae</taxon>
        <taxon>Strigomonas</taxon>
    </lineage>
</organism>
<feature type="region of interest" description="Disordered" evidence="1">
    <location>
        <begin position="189"/>
        <end position="219"/>
    </location>
</feature>
<name>S9V2W2_9TRYP</name>
<evidence type="ECO:0000313" key="2">
    <source>
        <dbReference type="EMBL" id="EPY17120.1"/>
    </source>
</evidence>
<evidence type="ECO:0000313" key="3">
    <source>
        <dbReference type="Proteomes" id="UP000015354"/>
    </source>
</evidence>
<proteinExistence type="predicted"/>
<feature type="region of interest" description="Disordered" evidence="1">
    <location>
        <begin position="627"/>
        <end position="649"/>
    </location>
</feature>
<reference evidence="2 3" key="1">
    <citation type="journal article" date="2013" name="PLoS ONE">
        <title>Predicting the Proteins of Angomonas deanei, Strigomonas culicis and Their Respective Endosymbionts Reveals New Aspects of the Trypanosomatidae Family.</title>
        <authorList>
            <person name="Motta M.C."/>
            <person name="Martins A.C."/>
            <person name="de Souza S.S."/>
            <person name="Catta-Preta C.M."/>
            <person name="Silva R."/>
            <person name="Klein C.C."/>
            <person name="de Almeida L.G."/>
            <person name="de Lima Cunha O."/>
            <person name="Ciapina L.P."/>
            <person name="Brocchi M."/>
            <person name="Colabardini A.C."/>
            <person name="de Araujo Lima B."/>
            <person name="Machado C.R."/>
            <person name="de Almeida Soares C.M."/>
            <person name="Probst C.M."/>
            <person name="de Menezes C.B."/>
            <person name="Thompson C.E."/>
            <person name="Bartholomeu D.C."/>
            <person name="Gradia D.F."/>
            <person name="Pavoni D.P."/>
            <person name="Grisard E.C."/>
            <person name="Fantinatti-Garboggini F."/>
            <person name="Marchini F.K."/>
            <person name="Rodrigues-Luiz G.F."/>
            <person name="Wagner G."/>
            <person name="Goldman G.H."/>
            <person name="Fietto J.L."/>
            <person name="Elias M.C."/>
            <person name="Goldman M.H."/>
            <person name="Sagot M.F."/>
            <person name="Pereira M."/>
            <person name="Stoco P.H."/>
            <person name="de Mendonca-Neto R.P."/>
            <person name="Teixeira S.M."/>
            <person name="Maciel T.E."/>
            <person name="de Oliveira Mendes T.A."/>
            <person name="Urmenyi T.P."/>
            <person name="de Souza W."/>
            <person name="Schenkman S."/>
            <person name="de Vasconcelos A.T."/>
        </authorList>
    </citation>
    <scope>NUCLEOTIDE SEQUENCE [LARGE SCALE GENOMIC DNA]</scope>
</reference>
<comment type="caution">
    <text evidence="2">The sequence shown here is derived from an EMBL/GenBank/DDBJ whole genome shotgun (WGS) entry which is preliminary data.</text>
</comment>